<feature type="compositionally biased region" description="Basic and acidic residues" evidence="1">
    <location>
        <begin position="413"/>
        <end position="425"/>
    </location>
</feature>
<dbReference type="OrthoDB" id="43508at2759"/>
<feature type="compositionally biased region" description="Basic residues" evidence="1">
    <location>
        <begin position="253"/>
        <end position="265"/>
    </location>
</feature>
<feature type="compositionally biased region" description="Acidic residues" evidence="1">
    <location>
        <begin position="346"/>
        <end position="362"/>
    </location>
</feature>
<reference evidence="2 3" key="1">
    <citation type="journal article" date="2008" name="Nature">
        <title>The Phaeodactylum genome reveals the evolutionary history of diatom genomes.</title>
        <authorList>
            <person name="Bowler C."/>
            <person name="Allen A.E."/>
            <person name="Badger J.H."/>
            <person name="Grimwood J."/>
            <person name="Jabbari K."/>
            <person name="Kuo A."/>
            <person name="Maheswari U."/>
            <person name="Martens C."/>
            <person name="Maumus F."/>
            <person name="Otillar R.P."/>
            <person name="Rayko E."/>
            <person name="Salamov A."/>
            <person name="Vandepoele K."/>
            <person name="Beszteri B."/>
            <person name="Gruber A."/>
            <person name="Heijde M."/>
            <person name="Katinka M."/>
            <person name="Mock T."/>
            <person name="Valentin K."/>
            <person name="Verret F."/>
            <person name="Berges J.A."/>
            <person name="Brownlee C."/>
            <person name="Cadoret J.P."/>
            <person name="Chiovitti A."/>
            <person name="Choi C.J."/>
            <person name="Coesel S."/>
            <person name="De Martino A."/>
            <person name="Detter J.C."/>
            <person name="Durkin C."/>
            <person name="Falciatore A."/>
            <person name="Fournet J."/>
            <person name="Haruta M."/>
            <person name="Huysman M.J."/>
            <person name="Jenkins B.D."/>
            <person name="Jiroutova K."/>
            <person name="Jorgensen R.E."/>
            <person name="Joubert Y."/>
            <person name="Kaplan A."/>
            <person name="Kroger N."/>
            <person name="Kroth P.G."/>
            <person name="La Roche J."/>
            <person name="Lindquist E."/>
            <person name="Lommer M."/>
            <person name="Martin-Jezequel V."/>
            <person name="Lopez P.J."/>
            <person name="Lucas S."/>
            <person name="Mangogna M."/>
            <person name="McGinnis K."/>
            <person name="Medlin L.K."/>
            <person name="Montsant A."/>
            <person name="Oudot-Le Secq M.P."/>
            <person name="Napoli C."/>
            <person name="Obornik M."/>
            <person name="Parker M.S."/>
            <person name="Petit J.L."/>
            <person name="Porcel B.M."/>
            <person name="Poulsen N."/>
            <person name="Robison M."/>
            <person name="Rychlewski L."/>
            <person name="Rynearson T.A."/>
            <person name="Schmutz J."/>
            <person name="Shapiro H."/>
            <person name="Siaut M."/>
            <person name="Stanley M."/>
            <person name="Sussman M.R."/>
            <person name="Taylor A.R."/>
            <person name="Vardi A."/>
            <person name="von Dassow P."/>
            <person name="Vyverman W."/>
            <person name="Willis A."/>
            <person name="Wyrwicz L.S."/>
            <person name="Rokhsar D.S."/>
            <person name="Weissenbach J."/>
            <person name="Armbrust E.V."/>
            <person name="Green B.R."/>
            <person name="Van de Peer Y."/>
            <person name="Grigoriev I.V."/>
        </authorList>
    </citation>
    <scope>NUCLEOTIDE SEQUENCE [LARGE SCALE GENOMIC DNA]</scope>
    <source>
        <strain evidence="2 3">CCAP 1055/1</strain>
    </source>
</reference>
<dbReference type="EMBL" id="CM000618">
    <property type="protein sequence ID" value="EEC46013.1"/>
    <property type="molecule type" value="Genomic_DNA"/>
</dbReference>
<feature type="compositionally biased region" description="Basic and acidic residues" evidence="1">
    <location>
        <begin position="598"/>
        <end position="616"/>
    </location>
</feature>
<protein>
    <submittedName>
        <fullName evidence="2">Uncharacterized protein</fullName>
    </submittedName>
</protein>
<dbReference type="SUPFAM" id="SSF63748">
    <property type="entry name" value="Tudor/PWWP/MBT"/>
    <property type="match status" value="1"/>
</dbReference>
<feature type="compositionally biased region" description="Polar residues" evidence="1">
    <location>
        <begin position="526"/>
        <end position="558"/>
    </location>
</feature>
<gene>
    <name evidence="2" type="ORF">PHATRDRAFT_48248</name>
</gene>
<accession>B7G6H4</accession>
<sequence length="780" mass="87406">MAPTKSDKRTKSKKVNNVNGPSGASESTTELRKASSAATSDDDYEKYKVDESLMARLSEEDQALVDEMQAKELQDFIDDRDDVLRQLPQSVQESFGTIGFAKFGQVKAWPVLVLNPFDVPPQPVRAMWRTMFARLKKSEQLDKLTCLVYWYGSRDDPNNMYSFIPRKLVKKYESVVKNGESPVVPKKAELRKAYDEMLADVDLDPAERKRHVLTFSEEWEVKVEQYALALDKKATAQDTNSKKRRASETSAKKGLKQSIPKKRRTSATEHAKTDTSAMSIPSDSEEIDKGAKALIEDPGEENKVGQKKGVVKQRTGKKKTVEKKTGSKKKNGKPKDVDSQSVTVGDEMDFADMESSDEALQSDDDKKDDDFEADHLSEDVEKDESYTDALKPKVEKVSKKSDKKATAATKVSKPKEPSKAKLKQKFQENEKVFGPILQTWADKIKKKDTSKLQAMIKQISACYTDFSVRFIELYPVPDLVKRTKVVLKEKNADLTDLVALRTKLNSFYMEEKNKVPESFKPKPKRQISTGSSLKESQSRLTVNEPSMSTKASSQSTIGATAVMAPSRPGIEQPGDYKRKQEQRQSEPEANREMTSAIPKHDLKTHASSKPDKFLKPEKKNFSIGNYVKTTLQEAVSASKTPVVTSRAVSVAKVIPAWITEETSLEPPTDQDRSLGLEFLRQMATCFPSGNINAESLALSIEKAINDWSVKQSLVSPSDFAWRDAYWERVHAIVAAVCGKRNSGTLMNLLLNGDFDDPLELVGLEHKILLDSFEGRPIFLK</sequence>
<name>B7G6H4_PHATC</name>
<feature type="region of interest" description="Disordered" evidence="1">
    <location>
        <begin position="1"/>
        <end position="43"/>
    </location>
</feature>
<proteinExistence type="predicted"/>
<dbReference type="InParanoid" id="B7G6H4"/>
<feature type="region of interest" description="Disordered" evidence="1">
    <location>
        <begin position="234"/>
        <end position="425"/>
    </location>
</feature>
<feature type="compositionally biased region" description="Basic and acidic residues" evidence="1">
    <location>
        <begin position="363"/>
        <end position="405"/>
    </location>
</feature>
<feature type="compositionally biased region" description="Polar residues" evidence="1">
    <location>
        <begin position="15"/>
        <end position="28"/>
    </location>
</feature>
<keyword evidence="3" id="KW-1185">Reference proteome</keyword>
<feature type="region of interest" description="Disordered" evidence="1">
    <location>
        <begin position="514"/>
        <end position="616"/>
    </location>
</feature>
<dbReference type="Gene3D" id="2.30.30.140">
    <property type="match status" value="1"/>
</dbReference>
<organism evidence="2 3">
    <name type="scientific">Phaeodactylum tricornutum (strain CCAP 1055/1)</name>
    <dbReference type="NCBI Taxonomy" id="556484"/>
    <lineage>
        <taxon>Eukaryota</taxon>
        <taxon>Sar</taxon>
        <taxon>Stramenopiles</taxon>
        <taxon>Ochrophyta</taxon>
        <taxon>Bacillariophyta</taxon>
        <taxon>Bacillariophyceae</taxon>
        <taxon>Bacillariophycidae</taxon>
        <taxon>Naviculales</taxon>
        <taxon>Phaeodactylaceae</taxon>
        <taxon>Phaeodactylum</taxon>
    </lineage>
</organism>
<evidence type="ECO:0000313" key="3">
    <source>
        <dbReference type="Proteomes" id="UP000000759"/>
    </source>
</evidence>
<dbReference type="CDD" id="cd05162">
    <property type="entry name" value="PWWP"/>
    <property type="match status" value="1"/>
</dbReference>
<dbReference type="eggNOG" id="ENOG502SRFK">
    <property type="taxonomic scope" value="Eukaryota"/>
</dbReference>
<reference evidence="3" key="2">
    <citation type="submission" date="2008-08" db="EMBL/GenBank/DDBJ databases">
        <authorList>
            <consortium name="Diatom Consortium"/>
            <person name="Grigoriev I."/>
            <person name="Grimwood J."/>
            <person name="Kuo A."/>
            <person name="Otillar R.P."/>
            <person name="Salamov A."/>
            <person name="Detter J.C."/>
            <person name="Lindquist E."/>
            <person name="Shapiro H."/>
            <person name="Lucas S."/>
            <person name="Glavina del Rio T."/>
            <person name="Pitluck S."/>
            <person name="Rokhsar D."/>
            <person name="Bowler C."/>
        </authorList>
    </citation>
    <scope>GENOME REANNOTATION</scope>
    <source>
        <strain evidence="3">CCAP 1055/1</strain>
    </source>
</reference>
<evidence type="ECO:0000313" key="2">
    <source>
        <dbReference type="EMBL" id="EEC46013.1"/>
    </source>
</evidence>
<dbReference type="PaxDb" id="2850-Phatr48248"/>
<dbReference type="GeneID" id="7203356"/>
<feature type="compositionally biased region" description="Basic residues" evidence="1">
    <location>
        <begin position="305"/>
        <end position="332"/>
    </location>
</feature>
<dbReference type="RefSeq" id="XP_002182726.1">
    <property type="nucleotide sequence ID" value="XM_002182690.1"/>
</dbReference>
<feature type="compositionally biased region" description="Basic and acidic residues" evidence="1">
    <location>
        <begin position="574"/>
        <end position="591"/>
    </location>
</feature>
<dbReference type="HOGENOM" id="CLU_359218_0_0_1"/>
<dbReference type="Proteomes" id="UP000000759">
    <property type="component" value="Chromosome 16"/>
</dbReference>
<dbReference type="KEGG" id="pti:PHATRDRAFT_48248"/>
<dbReference type="OMA" id="FWYGVKF"/>
<feature type="compositionally biased region" description="Basic and acidic residues" evidence="1">
    <location>
        <begin position="287"/>
        <end position="304"/>
    </location>
</feature>
<evidence type="ECO:0000256" key="1">
    <source>
        <dbReference type="SAM" id="MobiDB-lite"/>
    </source>
</evidence>
<dbReference type="AlphaFoldDB" id="B7G6H4"/>